<dbReference type="RefSeq" id="WP_375735046.1">
    <property type="nucleotide sequence ID" value="NZ_JBCGDC010000051.1"/>
</dbReference>
<evidence type="ECO:0000313" key="4">
    <source>
        <dbReference type="Proteomes" id="UP001582793"/>
    </source>
</evidence>
<feature type="region of interest" description="Disordered" evidence="1">
    <location>
        <begin position="175"/>
        <end position="195"/>
    </location>
</feature>
<feature type="compositionally biased region" description="Basic and acidic residues" evidence="1">
    <location>
        <begin position="186"/>
        <end position="195"/>
    </location>
</feature>
<evidence type="ECO:0000313" key="3">
    <source>
        <dbReference type="EMBL" id="MFB6395117.1"/>
    </source>
</evidence>
<evidence type="ECO:0000259" key="2">
    <source>
        <dbReference type="Pfam" id="PF02441"/>
    </source>
</evidence>
<comment type="caution">
    <text evidence="3">The sequence shown here is derived from an EMBL/GenBank/DDBJ whole genome shotgun (WGS) entry which is preliminary data.</text>
</comment>
<feature type="domain" description="Flavoprotein" evidence="2">
    <location>
        <begin position="6"/>
        <end position="123"/>
    </location>
</feature>
<dbReference type="Gene3D" id="3.40.50.1950">
    <property type="entry name" value="Flavin prenyltransferase-like"/>
    <property type="match status" value="1"/>
</dbReference>
<name>A0ABV5CT64_9ACTN</name>
<sequence>MTTRTLCVIVCGAGPAPDVGTLVDLAHTNGWTVRIVATPAGLDFIDTDALEQQTGTPVRSDYRPRQPRTRRSRDDAVLIAPATYNTVNKLALGINDTYALNIAAEAIGRRTPTVILPFVNQALAARRPFQQAVEALRGEGVTVLLGPGGFIPHPPGTGDEQIAWFPWHAGLAAVQQRSTATPATEPHPERPQHPG</sequence>
<proteinExistence type="predicted"/>
<evidence type="ECO:0000256" key="1">
    <source>
        <dbReference type="SAM" id="MobiDB-lite"/>
    </source>
</evidence>
<dbReference type="InterPro" id="IPR036551">
    <property type="entry name" value="Flavin_trans-like"/>
</dbReference>
<dbReference type="EMBL" id="JBCGDC010000051">
    <property type="protein sequence ID" value="MFB6395117.1"/>
    <property type="molecule type" value="Genomic_DNA"/>
</dbReference>
<feature type="region of interest" description="Disordered" evidence="1">
    <location>
        <begin position="53"/>
        <end position="74"/>
    </location>
</feature>
<accession>A0ABV5CT64</accession>
<dbReference type="Proteomes" id="UP001582793">
    <property type="component" value="Unassembled WGS sequence"/>
</dbReference>
<dbReference type="Pfam" id="PF02441">
    <property type="entry name" value="Flavoprotein"/>
    <property type="match status" value="1"/>
</dbReference>
<organism evidence="3 4">
    <name type="scientific">Polymorphospora lycopeni</name>
    <dbReference type="NCBI Taxonomy" id="3140240"/>
    <lineage>
        <taxon>Bacteria</taxon>
        <taxon>Bacillati</taxon>
        <taxon>Actinomycetota</taxon>
        <taxon>Actinomycetes</taxon>
        <taxon>Micromonosporales</taxon>
        <taxon>Micromonosporaceae</taxon>
        <taxon>Polymorphospora</taxon>
    </lineage>
</organism>
<reference evidence="3 4" key="1">
    <citation type="submission" date="2024-04" db="EMBL/GenBank/DDBJ databases">
        <title>Polymorphospora sp. isolated from Baiyangdian Lake in Xiong'an New Area.</title>
        <authorList>
            <person name="Zhang X."/>
            <person name="Liu J."/>
        </authorList>
    </citation>
    <scope>NUCLEOTIDE SEQUENCE [LARGE SCALE GENOMIC DNA]</scope>
    <source>
        <strain evidence="3 4">2-325</strain>
    </source>
</reference>
<protein>
    <submittedName>
        <fullName evidence="3">Flavoprotein</fullName>
    </submittedName>
</protein>
<dbReference type="SUPFAM" id="SSF52507">
    <property type="entry name" value="Homo-oligomeric flavin-containing Cys decarboxylases, HFCD"/>
    <property type="match status" value="1"/>
</dbReference>
<keyword evidence="4" id="KW-1185">Reference proteome</keyword>
<dbReference type="InterPro" id="IPR003382">
    <property type="entry name" value="Flavoprotein"/>
</dbReference>
<gene>
    <name evidence="3" type="ORF">AAFH96_18690</name>
</gene>